<comment type="caution">
    <text evidence="10">The sequence shown here is derived from an EMBL/GenBank/DDBJ whole genome shotgun (WGS) entry which is preliminary data.</text>
</comment>
<organism evidence="10 11">
    <name type="scientific">Apilactobacillus ozensis DSM 23829 = JCM 17196</name>
    <dbReference type="NCBI Taxonomy" id="1423781"/>
    <lineage>
        <taxon>Bacteria</taxon>
        <taxon>Bacillati</taxon>
        <taxon>Bacillota</taxon>
        <taxon>Bacilli</taxon>
        <taxon>Lactobacillales</taxon>
        <taxon>Lactobacillaceae</taxon>
        <taxon>Apilactobacillus</taxon>
    </lineage>
</organism>
<gene>
    <name evidence="10" type="ORF">FD06_GL000006</name>
</gene>
<evidence type="ECO:0000256" key="5">
    <source>
        <dbReference type="ARBA" id="ARBA00022692"/>
    </source>
</evidence>
<evidence type="ECO:0000256" key="7">
    <source>
        <dbReference type="ARBA" id="ARBA00023136"/>
    </source>
</evidence>
<evidence type="ECO:0000259" key="9">
    <source>
        <dbReference type="PROSITE" id="PS50850"/>
    </source>
</evidence>
<dbReference type="GO" id="GO:0005886">
    <property type="term" value="C:plasma membrane"/>
    <property type="evidence" value="ECO:0007669"/>
    <property type="project" value="UniProtKB-SubCell"/>
</dbReference>
<dbReference type="OrthoDB" id="9816041at2"/>
<dbReference type="GO" id="GO:0022857">
    <property type="term" value="F:transmembrane transporter activity"/>
    <property type="evidence" value="ECO:0007669"/>
    <property type="project" value="InterPro"/>
</dbReference>
<dbReference type="SUPFAM" id="SSF103473">
    <property type="entry name" value="MFS general substrate transporter"/>
    <property type="match status" value="1"/>
</dbReference>
<feature type="transmembrane region" description="Helical" evidence="8">
    <location>
        <begin position="299"/>
        <end position="321"/>
    </location>
</feature>
<feature type="transmembrane region" description="Helical" evidence="8">
    <location>
        <begin position="226"/>
        <end position="245"/>
    </location>
</feature>
<dbReference type="PRINTS" id="PR01036">
    <property type="entry name" value="TCRTETB"/>
</dbReference>
<dbReference type="Pfam" id="PF07690">
    <property type="entry name" value="MFS_1"/>
    <property type="match status" value="1"/>
</dbReference>
<protein>
    <submittedName>
        <fullName evidence="10">Major facilitator superfamily permease</fullName>
    </submittedName>
</protein>
<feature type="transmembrane region" description="Helical" evidence="8">
    <location>
        <begin position="198"/>
        <end position="220"/>
    </location>
</feature>
<keyword evidence="7 8" id="KW-0472">Membrane</keyword>
<feature type="transmembrane region" description="Helical" evidence="8">
    <location>
        <begin position="360"/>
        <end position="382"/>
    </location>
</feature>
<proteinExistence type="inferred from homology"/>
<keyword evidence="11" id="KW-1185">Reference proteome</keyword>
<name>A0A0R2AR88_9LACO</name>
<dbReference type="PROSITE" id="PS50850">
    <property type="entry name" value="MFS"/>
    <property type="match status" value="1"/>
</dbReference>
<feature type="transmembrane region" description="Helical" evidence="8">
    <location>
        <begin position="102"/>
        <end position="122"/>
    </location>
</feature>
<dbReference type="AlphaFoldDB" id="A0A0R2AR88"/>
<comment type="subcellular location">
    <subcellularLocation>
        <location evidence="1">Cell membrane</location>
        <topology evidence="1">Multi-pass membrane protein</topology>
    </subcellularLocation>
</comment>
<comment type="similarity">
    <text evidence="2">Belongs to the major facilitator superfamily. EmrB family.</text>
</comment>
<feature type="transmembrane region" description="Helical" evidence="8">
    <location>
        <begin position="47"/>
        <end position="66"/>
    </location>
</feature>
<evidence type="ECO:0000256" key="6">
    <source>
        <dbReference type="ARBA" id="ARBA00022989"/>
    </source>
</evidence>
<dbReference type="PANTHER" id="PTHR42718:SF9">
    <property type="entry name" value="MAJOR FACILITATOR SUPERFAMILY MULTIDRUG TRANSPORTER MFSC"/>
    <property type="match status" value="1"/>
</dbReference>
<dbReference type="InterPro" id="IPR036259">
    <property type="entry name" value="MFS_trans_sf"/>
</dbReference>
<dbReference type="PANTHER" id="PTHR42718">
    <property type="entry name" value="MAJOR FACILITATOR SUPERFAMILY MULTIDRUG TRANSPORTER MFSC"/>
    <property type="match status" value="1"/>
</dbReference>
<dbReference type="PATRIC" id="fig|1423781.4.peg.6"/>
<keyword evidence="6 8" id="KW-1133">Transmembrane helix</keyword>
<evidence type="ECO:0000313" key="11">
    <source>
        <dbReference type="Proteomes" id="UP000052012"/>
    </source>
</evidence>
<feature type="transmembrane region" description="Helical" evidence="8">
    <location>
        <begin position="266"/>
        <end position="287"/>
    </location>
</feature>
<keyword evidence="5 8" id="KW-0812">Transmembrane</keyword>
<dbReference type="Gene3D" id="1.20.1250.20">
    <property type="entry name" value="MFS general substrate transporter like domains"/>
    <property type="match status" value="1"/>
</dbReference>
<dbReference type="InterPro" id="IPR004638">
    <property type="entry name" value="EmrB-like"/>
</dbReference>
<dbReference type="NCBIfam" id="TIGR00711">
    <property type="entry name" value="efflux_EmrB"/>
    <property type="match status" value="1"/>
</dbReference>
<dbReference type="InterPro" id="IPR011701">
    <property type="entry name" value="MFS"/>
</dbReference>
<dbReference type="Gene3D" id="1.20.1720.10">
    <property type="entry name" value="Multidrug resistance protein D"/>
    <property type="match status" value="1"/>
</dbReference>
<sequence>MASSKMSFKIILAVVAAGIMSFAGVVIETSMNITFPTLMQEFGINTSTVQWMTTIYLLVVSIVIPLSAILKRNFKTKNLFITANLLFILGIGLDIIAPNFSLLLLGRVVQGMGTGIALPLMFNIILEQVPESKIGLMMGVGNLITAIAPAVGPTFGGVVVSSIGWRYIFVILLPLLVLSLLMGLFAIEQKSEINKAKFDLISLMLIMVTFLGLVIGFSSMGDGQVLSLKVILPIIVGILGMIILYQRSTHIENPIVNLNVLKNKGFAGHVLVFFILQFETLGLSFILPNYIQIVNHKSATIAGLVVLPGAVIGALFAPFSGKILDNFGPKPPMLSGLCFGVISLILFVTFSMHLSDTLVLIFYVVYMICIGLSFGNFMTNGLKQLKRHENSDGNAVFTTVQQISGAIATSIISAVITISQVSHKSLGEVGSTALGSKNALIVLLVLIVIAALVTFKMLVFKKSAK</sequence>
<evidence type="ECO:0000256" key="1">
    <source>
        <dbReference type="ARBA" id="ARBA00004651"/>
    </source>
</evidence>
<keyword evidence="4" id="KW-1003">Cell membrane</keyword>
<dbReference type="EMBL" id="AYYQ01000001">
    <property type="protein sequence ID" value="KRM69841.1"/>
    <property type="molecule type" value="Genomic_DNA"/>
</dbReference>
<evidence type="ECO:0000256" key="8">
    <source>
        <dbReference type="SAM" id="Phobius"/>
    </source>
</evidence>
<feature type="transmembrane region" description="Helical" evidence="8">
    <location>
        <begin position="78"/>
        <end position="96"/>
    </location>
</feature>
<evidence type="ECO:0000256" key="2">
    <source>
        <dbReference type="ARBA" id="ARBA00008537"/>
    </source>
</evidence>
<dbReference type="STRING" id="1423781.FD06_GL000006"/>
<evidence type="ECO:0000313" key="10">
    <source>
        <dbReference type="EMBL" id="KRM69841.1"/>
    </source>
</evidence>
<keyword evidence="3" id="KW-0813">Transport</keyword>
<evidence type="ECO:0000256" key="3">
    <source>
        <dbReference type="ARBA" id="ARBA00022448"/>
    </source>
</evidence>
<feature type="transmembrane region" description="Helical" evidence="8">
    <location>
        <begin position="164"/>
        <end position="186"/>
    </location>
</feature>
<evidence type="ECO:0000256" key="4">
    <source>
        <dbReference type="ARBA" id="ARBA00022475"/>
    </source>
</evidence>
<feature type="transmembrane region" description="Helical" evidence="8">
    <location>
        <begin position="439"/>
        <end position="459"/>
    </location>
</feature>
<feature type="transmembrane region" description="Helical" evidence="8">
    <location>
        <begin position="394"/>
        <end position="419"/>
    </location>
</feature>
<accession>A0A0R2AR88</accession>
<feature type="transmembrane region" description="Helical" evidence="8">
    <location>
        <begin position="333"/>
        <end position="354"/>
    </location>
</feature>
<reference evidence="10 11" key="1">
    <citation type="journal article" date="2015" name="Genome Announc.">
        <title>Expanding the biotechnology potential of lactobacilli through comparative genomics of 213 strains and associated genera.</title>
        <authorList>
            <person name="Sun Z."/>
            <person name="Harris H.M."/>
            <person name="McCann A."/>
            <person name="Guo C."/>
            <person name="Argimon S."/>
            <person name="Zhang W."/>
            <person name="Yang X."/>
            <person name="Jeffery I.B."/>
            <person name="Cooney J.C."/>
            <person name="Kagawa T.F."/>
            <person name="Liu W."/>
            <person name="Song Y."/>
            <person name="Salvetti E."/>
            <person name="Wrobel A."/>
            <person name="Rasinkangas P."/>
            <person name="Parkhill J."/>
            <person name="Rea M.C."/>
            <person name="O'Sullivan O."/>
            <person name="Ritari J."/>
            <person name="Douillard F.P."/>
            <person name="Paul Ross R."/>
            <person name="Yang R."/>
            <person name="Briner A.E."/>
            <person name="Felis G.E."/>
            <person name="de Vos W.M."/>
            <person name="Barrangou R."/>
            <person name="Klaenhammer T.R."/>
            <person name="Caufield P.W."/>
            <person name="Cui Y."/>
            <person name="Zhang H."/>
            <person name="O'Toole P.W."/>
        </authorList>
    </citation>
    <scope>NUCLEOTIDE SEQUENCE [LARGE SCALE GENOMIC DNA]</scope>
    <source>
        <strain evidence="10 11">DSM 23829</strain>
    </source>
</reference>
<dbReference type="InterPro" id="IPR020846">
    <property type="entry name" value="MFS_dom"/>
</dbReference>
<feature type="domain" description="Major facilitator superfamily (MFS) profile" evidence="9">
    <location>
        <begin position="10"/>
        <end position="462"/>
    </location>
</feature>
<feature type="transmembrane region" description="Helical" evidence="8">
    <location>
        <begin position="134"/>
        <end position="152"/>
    </location>
</feature>
<dbReference type="Proteomes" id="UP000052012">
    <property type="component" value="Unassembled WGS sequence"/>
</dbReference>
<dbReference type="RefSeq" id="WP_056965490.1">
    <property type="nucleotide sequence ID" value="NZ_AYYQ01000001.1"/>
</dbReference>